<dbReference type="GO" id="GO:0008270">
    <property type="term" value="F:zinc ion binding"/>
    <property type="evidence" value="ECO:0007669"/>
    <property type="project" value="InterPro"/>
</dbReference>
<evidence type="ECO:0000313" key="5">
    <source>
        <dbReference type="Proteomes" id="UP000000226"/>
    </source>
</evidence>
<dbReference type="EMBL" id="CM002290">
    <property type="protein sequence ID" value="ESW27798.1"/>
    <property type="molecule type" value="Genomic_DNA"/>
</dbReference>
<evidence type="ECO:0000256" key="2">
    <source>
        <dbReference type="ARBA" id="ARBA00022737"/>
    </source>
</evidence>
<protein>
    <recommendedName>
        <fullName evidence="3">DYW domain-containing protein</fullName>
    </recommendedName>
</protein>
<evidence type="ECO:0000256" key="1">
    <source>
        <dbReference type="ARBA" id="ARBA00006643"/>
    </source>
</evidence>
<dbReference type="InterPro" id="IPR011990">
    <property type="entry name" value="TPR-like_helical_dom_sf"/>
</dbReference>
<gene>
    <name evidence="4" type="ORF">PHAVU_003G233100g</name>
</gene>
<reference evidence="5" key="1">
    <citation type="journal article" date="2014" name="Nat. Genet.">
        <title>A reference genome for common bean and genome-wide analysis of dual domestications.</title>
        <authorList>
            <person name="Schmutz J."/>
            <person name="McClean P.E."/>
            <person name="Mamidi S."/>
            <person name="Wu G.A."/>
            <person name="Cannon S.B."/>
            <person name="Grimwood J."/>
            <person name="Jenkins J."/>
            <person name="Shu S."/>
            <person name="Song Q."/>
            <person name="Chavarro C."/>
            <person name="Torres-Torres M."/>
            <person name="Geffroy V."/>
            <person name="Moghaddam S.M."/>
            <person name="Gao D."/>
            <person name="Abernathy B."/>
            <person name="Barry K."/>
            <person name="Blair M."/>
            <person name="Brick M.A."/>
            <person name="Chovatia M."/>
            <person name="Gepts P."/>
            <person name="Goodstein D.M."/>
            <person name="Gonzales M."/>
            <person name="Hellsten U."/>
            <person name="Hyten D.L."/>
            <person name="Jia G."/>
            <person name="Kelly J.D."/>
            <person name="Kudrna D."/>
            <person name="Lee R."/>
            <person name="Richard M.M."/>
            <person name="Miklas P.N."/>
            <person name="Osorno J.M."/>
            <person name="Rodrigues J."/>
            <person name="Thareau V."/>
            <person name="Urrea C.A."/>
            <person name="Wang M."/>
            <person name="Yu Y."/>
            <person name="Zhang M."/>
            <person name="Wing R.A."/>
            <person name="Cregan P.B."/>
            <person name="Rokhsar D.S."/>
            <person name="Jackson S.A."/>
        </authorList>
    </citation>
    <scope>NUCLEOTIDE SEQUENCE [LARGE SCALE GENOMIC DNA]</scope>
    <source>
        <strain evidence="5">cv. G19833</strain>
    </source>
</reference>
<sequence>MKRVFDAMPAPDRVSWNCLISGYAGRGFLIQSVKSYNMILNDGSFNLSHVFVGSSLVHMYSKTGQYFVQDRVLMKCPRRIWLFNTLSAGLMRCGRIEDWRQFGCNKLMCKTYYPRRGCLVSCRALISGLISFITVSNALVTYGKCGNIEHSHRLFSEIIFVDERVDHGFKPDKVTFIGILSACSRAGLVEEGNQILERKGIFIKMIPFRPDAIGWTSLSSTCRFYRNMEMAKWAGDSLVQLEPITPLRYVPDMNSVLHGVEDSEKIKMLNHHGEKLAINFGLIFIPRRLPMRVVKNLRVCGDCHNATKYMSKSSQREIHVGDTDGMLFMTNGFSWRMR</sequence>
<name>V7CEK7_PHAVU</name>
<dbReference type="InterPro" id="IPR046960">
    <property type="entry name" value="PPR_At4g14850-like_plant"/>
</dbReference>
<proteinExistence type="inferred from homology"/>
<dbReference type="OrthoDB" id="1306292at2759"/>
<dbReference type="AlphaFoldDB" id="V7CEK7"/>
<accession>V7CEK7</accession>
<comment type="similarity">
    <text evidence="1">Belongs to the PPR family. PCMP-H subfamily.</text>
</comment>
<dbReference type="InterPro" id="IPR002885">
    <property type="entry name" value="PPR_rpt"/>
</dbReference>
<dbReference type="GO" id="GO:0009451">
    <property type="term" value="P:RNA modification"/>
    <property type="evidence" value="ECO:0007669"/>
    <property type="project" value="InterPro"/>
</dbReference>
<evidence type="ECO:0000259" key="3">
    <source>
        <dbReference type="Pfam" id="PF14432"/>
    </source>
</evidence>
<dbReference type="eggNOG" id="KOG4197">
    <property type="taxonomic scope" value="Eukaryota"/>
</dbReference>
<feature type="domain" description="DYW" evidence="3">
    <location>
        <begin position="249"/>
        <end position="332"/>
    </location>
</feature>
<keyword evidence="5" id="KW-1185">Reference proteome</keyword>
<keyword evidence="2" id="KW-0677">Repeat</keyword>
<organism evidence="4 5">
    <name type="scientific">Phaseolus vulgaris</name>
    <name type="common">Kidney bean</name>
    <name type="synonym">French bean</name>
    <dbReference type="NCBI Taxonomy" id="3885"/>
    <lineage>
        <taxon>Eukaryota</taxon>
        <taxon>Viridiplantae</taxon>
        <taxon>Streptophyta</taxon>
        <taxon>Embryophyta</taxon>
        <taxon>Tracheophyta</taxon>
        <taxon>Spermatophyta</taxon>
        <taxon>Magnoliopsida</taxon>
        <taxon>eudicotyledons</taxon>
        <taxon>Gunneridae</taxon>
        <taxon>Pentapetalae</taxon>
        <taxon>rosids</taxon>
        <taxon>fabids</taxon>
        <taxon>Fabales</taxon>
        <taxon>Fabaceae</taxon>
        <taxon>Papilionoideae</taxon>
        <taxon>50 kb inversion clade</taxon>
        <taxon>NPAAA clade</taxon>
        <taxon>indigoferoid/millettioid clade</taxon>
        <taxon>Phaseoleae</taxon>
        <taxon>Phaseolus</taxon>
    </lineage>
</organism>
<dbReference type="Gene3D" id="1.25.40.10">
    <property type="entry name" value="Tetratricopeptide repeat domain"/>
    <property type="match status" value="1"/>
</dbReference>
<dbReference type="InterPro" id="IPR032867">
    <property type="entry name" value="DYW_dom"/>
</dbReference>
<dbReference type="SMR" id="V7CEK7"/>
<dbReference type="Pfam" id="PF01535">
    <property type="entry name" value="PPR"/>
    <property type="match status" value="1"/>
</dbReference>
<dbReference type="Gramene" id="ESW27798">
    <property type="protein sequence ID" value="ESW27798"/>
    <property type="gene ID" value="PHAVU_003G233100g"/>
</dbReference>
<evidence type="ECO:0000313" key="4">
    <source>
        <dbReference type="EMBL" id="ESW27798.1"/>
    </source>
</evidence>
<dbReference type="PANTHER" id="PTHR47926">
    <property type="entry name" value="PENTATRICOPEPTIDE REPEAT-CONTAINING PROTEIN"/>
    <property type="match status" value="1"/>
</dbReference>
<dbReference type="OMA" id="MEMAKWA"/>
<dbReference type="Proteomes" id="UP000000226">
    <property type="component" value="Chromosome 3"/>
</dbReference>
<dbReference type="GO" id="GO:0003723">
    <property type="term" value="F:RNA binding"/>
    <property type="evidence" value="ECO:0007669"/>
    <property type="project" value="InterPro"/>
</dbReference>
<dbReference type="Pfam" id="PF14432">
    <property type="entry name" value="DYW_deaminase"/>
    <property type="match status" value="1"/>
</dbReference>